<proteinExistence type="predicted"/>
<dbReference type="SMART" id="SM00843">
    <property type="entry name" value="Ftsk_gamma"/>
    <property type="match status" value="1"/>
</dbReference>
<dbReference type="Proteomes" id="UP001282474">
    <property type="component" value="Unassembled WGS sequence"/>
</dbReference>
<protein>
    <submittedName>
        <fullName evidence="2">DNA translocase FtsK</fullName>
    </submittedName>
</protein>
<feature type="domain" description="FtsK gamma" evidence="1">
    <location>
        <begin position="7"/>
        <end position="68"/>
    </location>
</feature>
<evidence type="ECO:0000313" key="3">
    <source>
        <dbReference type="Proteomes" id="UP001282474"/>
    </source>
</evidence>
<organism evidence="2 3">
    <name type="scientific">Streptomyces caniscabiei</name>
    <dbReference type="NCBI Taxonomy" id="2746961"/>
    <lineage>
        <taxon>Bacteria</taxon>
        <taxon>Bacillati</taxon>
        <taxon>Actinomycetota</taxon>
        <taxon>Actinomycetes</taxon>
        <taxon>Kitasatosporales</taxon>
        <taxon>Streptomycetaceae</taxon>
        <taxon>Streptomyces</taxon>
    </lineage>
</organism>
<accession>A0ABU4MPN6</accession>
<dbReference type="InterPro" id="IPR036388">
    <property type="entry name" value="WH-like_DNA-bd_sf"/>
</dbReference>
<keyword evidence="3" id="KW-1185">Reference proteome</keyword>
<dbReference type="EMBL" id="JARAWJ010000014">
    <property type="protein sequence ID" value="MDX3039415.1"/>
    <property type="molecule type" value="Genomic_DNA"/>
</dbReference>
<reference evidence="2 3" key="1">
    <citation type="journal article" date="2023" name="Microb. Genom.">
        <title>Mesoterricola silvestris gen. nov., sp. nov., Mesoterricola sediminis sp. nov., Geothrix oryzae sp. nov., Geothrix edaphica sp. nov., Geothrix rubra sp. nov., and Geothrix limicola sp. nov., six novel members of Acidobacteriota isolated from soils.</title>
        <authorList>
            <person name="Weisberg A.J."/>
            <person name="Pearce E."/>
            <person name="Kramer C.G."/>
            <person name="Chang J.H."/>
            <person name="Clarke C.R."/>
        </authorList>
    </citation>
    <scope>NUCLEOTIDE SEQUENCE [LARGE SCALE GENOMIC DNA]</scope>
    <source>
        <strain evidence="2 3">NE20-4-1</strain>
    </source>
</reference>
<dbReference type="SUPFAM" id="SSF46785">
    <property type="entry name" value="Winged helix' DNA-binding domain"/>
    <property type="match status" value="1"/>
</dbReference>
<dbReference type="InterPro" id="IPR036390">
    <property type="entry name" value="WH_DNA-bd_sf"/>
</dbReference>
<evidence type="ECO:0000313" key="2">
    <source>
        <dbReference type="EMBL" id="MDX3039415.1"/>
    </source>
</evidence>
<sequence>MTQPDATEEIDRALRLIASRRLAAASALQRWMHITFGRASALLNELEQRGYVGPADGSKAREIHVRYCEQCGRIGKRGYQTLADDEHGIRIVQCSNRQACRKRWPKPASPAV</sequence>
<dbReference type="RefSeq" id="WP_193382616.1">
    <property type="nucleotide sequence ID" value="NZ_JABXWF010000011.1"/>
</dbReference>
<dbReference type="Pfam" id="PF09397">
    <property type="entry name" value="FtsK_gamma"/>
    <property type="match status" value="1"/>
</dbReference>
<comment type="caution">
    <text evidence="2">The sequence shown here is derived from an EMBL/GenBank/DDBJ whole genome shotgun (WGS) entry which is preliminary data.</text>
</comment>
<evidence type="ECO:0000259" key="1">
    <source>
        <dbReference type="SMART" id="SM00843"/>
    </source>
</evidence>
<name>A0ABU4MPN6_9ACTN</name>
<gene>
    <name evidence="2" type="ORF">PV383_19855</name>
</gene>
<dbReference type="Gene3D" id="1.10.10.10">
    <property type="entry name" value="Winged helix-like DNA-binding domain superfamily/Winged helix DNA-binding domain"/>
    <property type="match status" value="1"/>
</dbReference>
<dbReference type="InterPro" id="IPR018541">
    <property type="entry name" value="Ftsk_gamma"/>
</dbReference>